<dbReference type="InterPro" id="IPR002885">
    <property type="entry name" value="PPR_rpt"/>
</dbReference>
<name>A0A830CQA4_9LAMI</name>
<keyword evidence="2" id="KW-0677">Repeat</keyword>
<dbReference type="Gene3D" id="1.25.40.10">
    <property type="entry name" value="Tetratricopeptide repeat domain"/>
    <property type="match status" value="2"/>
</dbReference>
<evidence type="ECO:0000256" key="2">
    <source>
        <dbReference type="ARBA" id="ARBA00022737"/>
    </source>
</evidence>
<dbReference type="InterPro" id="IPR011990">
    <property type="entry name" value="TPR-like_helical_dom_sf"/>
</dbReference>
<dbReference type="Proteomes" id="UP000653305">
    <property type="component" value="Unassembled WGS sequence"/>
</dbReference>
<organism evidence="4 5">
    <name type="scientific">Phtheirospermum japonicum</name>
    <dbReference type="NCBI Taxonomy" id="374723"/>
    <lineage>
        <taxon>Eukaryota</taxon>
        <taxon>Viridiplantae</taxon>
        <taxon>Streptophyta</taxon>
        <taxon>Embryophyta</taxon>
        <taxon>Tracheophyta</taxon>
        <taxon>Spermatophyta</taxon>
        <taxon>Magnoliopsida</taxon>
        <taxon>eudicotyledons</taxon>
        <taxon>Gunneridae</taxon>
        <taxon>Pentapetalae</taxon>
        <taxon>asterids</taxon>
        <taxon>lamiids</taxon>
        <taxon>Lamiales</taxon>
        <taxon>Orobanchaceae</taxon>
        <taxon>Orobanchaceae incertae sedis</taxon>
        <taxon>Phtheirospermum</taxon>
    </lineage>
</organism>
<dbReference type="OrthoDB" id="907694at2759"/>
<dbReference type="InterPro" id="IPR050872">
    <property type="entry name" value="PPR_P_subfamily"/>
</dbReference>
<evidence type="ECO:0000256" key="3">
    <source>
        <dbReference type="PROSITE-ProRule" id="PRU00708"/>
    </source>
</evidence>
<comment type="similarity">
    <text evidence="1">Belongs to the PPR family. P subfamily.</text>
</comment>
<accession>A0A830CQA4</accession>
<dbReference type="PANTHER" id="PTHR46128:SF358">
    <property type="entry name" value="TETRATRICOPEPTIDE REPEAT (TPR)-LIKE SUPERFAMILY PROTEIN"/>
    <property type="match status" value="1"/>
</dbReference>
<dbReference type="AlphaFoldDB" id="A0A830CQA4"/>
<dbReference type="Pfam" id="PF13041">
    <property type="entry name" value="PPR_2"/>
    <property type="match status" value="1"/>
</dbReference>
<protein>
    <submittedName>
        <fullName evidence="4">Pentatricopeptide repeat-containing protein at1g62670 mitochondrial</fullName>
    </submittedName>
</protein>
<dbReference type="PANTHER" id="PTHR46128">
    <property type="entry name" value="MITOCHONDRIAL GROUP I INTRON SPLICING FACTOR CCM1"/>
    <property type="match status" value="1"/>
</dbReference>
<evidence type="ECO:0000256" key="1">
    <source>
        <dbReference type="ARBA" id="ARBA00007626"/>
    </source>
</evidence>
<dbReference type="PROSITE" id="PS51375">
    <property type="entry name" value="PPR"/>
    <property type="match status" value="1"/>
</dbReference>
<reference evidence="4" key="1">
    <citation type="submission" date="2020-07" db="EMBL/GenBank/DDBJ databases">
        <title>Ethylene signaling mediates host invasion by parasitic plants.</title>
        <authorList>
            <person name="Yoshida S."/>
        </authorList>
    </citation>
    <scope>NUCLEOTIDE SEQUENCE</scope>
    <source>
        <strain evidence="4">Okayama</strain>
    </source>
</reference>
<keyword evidence="5" id="KW-1185">Reference proteome</keyword>
<comment type="caution">
    <text evidence="4">The sequence shown here is derived from an EMBL/GenBank/DDBJ whole genome shotgun (WGS) entry which is preliminary data.</text>
</comment>
<evidence type="ECO:0000313" key="5">
    <source>
        <dbReference type="Proteomes" id="UP000653305"/>
    </source>
</evidence>
<proteinExistence type="inferred from homology"/>
<evidence type="ECO:0000313" key="4">
    <source>
        <dbReference type="EMBL" id="GFQ00403.1"/>
    </source>
</evidence>
<dbReference type="Pfam" id="PF12854">
    <property type="entry name" value="PPR_1"/>
    <property type="match status" value="1"/>
</dbReference>
<sequence length="121" mass="13615">MVKEELCELSVVTYGTVIDGLRKVGNTAMAIEMLRVMEKGRSICKPNTHIYRMVIDSLCKDKMMDDALKLFDEMSEKGIPPDVVTYNALICGLCNLSCWSEVKMLVKNMIGCKNISRCNDI</sequence>
<gene>
    <name evidence="4" type="ORF">PHJA_002184300</name>
</gene>
<dbReference type="EMBL" id="BMAC01000626">
    <property type="protein sequence ID" value="GFQ00403.1"/>
    <property type="molecule type" value="Genomic_DNA"/>
</dbReference>
<feature type="repeat" description="PPR" evidence="3">
    <location>
        <begin position="47"/>
        <end position="81"/>
    </location>
</feature>
<dbReference type="NCBIfam" id="TIGR00756">
    <property type="entry name" value="PPR"/>
    <property type="match status" value="3"/>
</dbReference>